<dbReference type="PANTHER" id="PTHR21666:SF270">
    <property type="entry name" value="MUREIN HYDROLASE ACTIVATOR ENVC"/>
    <property type="match status" value="1"/>
</dbReference>
<reference evidence="2 3" key="1">
    <citation type="submission" date="2021-01" db="EMBL/GenBank/DDBJ databases">
        <title>Whole genome shotgun sequence of Catellatospora citrea NBRC 14495.</title>
        <authorList>
            <person name="Komaki H."/>
            <person name="Tamura T."/>
        </authorList>
    </citation>
    <scope>NUCLEOTIDE SEQUENCE [LARGE SCALE GENOMIC DNA]</scope>
    <source>
        <strain evidence="2 3">NBRC 14495</strain>
    </source>
</reference>
<dbReference type="PANTHER" id="PTHR21666">
    <property type="entry name" value="PEPTIDASE-RELATED"/>
    <property type="match status" value="1"/>
</dbReference>
<evidence type="ECO:0000313" key="3">
    <source>
        <dbReference type="Proteomes" id="UP000659904"/>
    </source>
</evidence>
<dbReference type="InterPro" id="IPR016047">
    <property type="entry name" value="M23ase_b-sheet_dom"/>
</dbReference>
<proteinExistence type="predicted"/>
<feature type="domain" description="M23ase beta-sheet core" evidence="1">
    <location>
        <begin position="120"/>
        <end position="179"/>
    </location>
</feature>
<dbReference type="InterPro" id="IPR050570">
    <property type="entry name" value="Cell_wall_metabolism_enzyme"/>
</dbReference>
<protein>
    <recommendedName>
        <fullName evidence="1">M23ase beta-sheet core domain-containing protein</fullName>
    </recommendedName>
</protein>
<evidence type="ECO:0000259" key="1">
    <source>
        <dbReference type="Pfam" id="PF01551"/>
    </source>
</evidence>
<keyword evidence="3" id="KW-1185">Reference proteome</keyword>
<dbReference type="GO" id="GO:0004222">
    <property type="term" value="F:metalloendopeptidase activity"/>
    <property type="evidence" value="ECO:0007669"/>
    <property type="project" value="TreeGrafter"/>
</dbReference>
<dbReference type="CDD" id="cd12797">
    <property type="entry name" value="M23_peptidase"/>
    <property type="match status" value="1"/>
</dbReference>
<sequence length="230" mass="24517">MREVVVSLPFTGLWLARNSPARRVPSHGTDLMGSRYAIDFVGVDERGRSAGHRDWRTVLATEPADRYFGFGRPILAPADGIVVAAHDGEPDHAGRRSQLALVPYMLGQAGRLRQGVPAIAGNHVVIELRESGVFVALVHLRAGSLRVAAGTPVAAGDRLADCGNSGNSTQPHVHLQVMDSADLSVARGVPMAFRHFRERPRGSARFLIRQAGVPGEGAIVAPLPAADVNH</sequence>
<organism evidence="2 3">
    <name type="scientific">Catellatospora citrea</name>
    <dbReference type="NCBI Taxonomy" id="53366"/>
    <lineage>
        <taxon>Bacteria</taxon>
        <taxon>Bacillati</taxon>
        <taxon>Actinomycetota</taxon>
        <taxon>Actinomycetes</taxon>
        <taxon>Micromonosporales</taxon>
        <taxon>Micromonosporaceae</taxon>
        <taxon>Catellatospora</taxon>
    </lineage>
</organism>
<dbReference type="AlphaFoldDB" id="A0A8J3K6T0"/>
<gene>
    <name evidence="2" type="ORF">Cci01nite_28250</name>
</gene>
<dbReference type="Proteomes" id="UP000659904">
    <property type="component" value="Unassembled WGS sequence"/>
</dbReference>
<name>A0A8J3K6T0_9ACTN</name>
<dbReference type="Pfam" id="PF01551">
    <property type="entry name" value="Peptidase_M23"/>
    <property type="match status" value="1"/>
</dbReference>
<accession>A0A8J3K6T0</accession>
<dbReference type="EMBL" id="BONH01000009">
    <property type="protein sequence ID" value="GIF97731.1"/>
    <property type="molecule type" value="Genomic_DNA"/>
</dbReference>
<evidence type="ECO:0000313" key="2">
    <source>
        <dbReference type="EMBL" id="GIF97731.1"/>
    </source>
</evidence>
<dbReference type="InterPro" id="IPR011055">
    <property type="entry name" value="Dup_hybrid_motif"/>
</dbReference>
<comment type="caution">
    <text evidence="2">The sequence shown here is derived from an EMBL/GenBank/DDBJ whole genome shotgun (WGS) entry which is preliminary data.</text>
</comment>
<dbReference type="Gene3D" id="2.70.70.10">
    <property type="entry name" value="Glucose Permease (Domain IIA)"/>
    <property type="match status" value="1"/>
</dbReference>
<dbReference type="SUPFAM" id="SSF51261">
    <property type="entry name" value="Duplicated hybrid motif"/>
    <property type="match status" value="1"/>
</dbReference>